<evidence type="ECO:0000256" key="2">
    <source>
        <dbReference type="SAM" id="Phobius"/>
    </source>
</evidence>
<keyword evidence="2" id="KW-0812">Transmembrane</keyword>
<evidence type="ECO:0000256" key="1">
    <source>
        <dbReference type="SAM" id="MobiDB-lite"/>
    </source>
</evidence>
<evidence type="ECO:0000313" key="4">
    <source>
        <dbReference type="Proteomes" id="UP000281553"/>
    </source>
</evidence>
<reference evidence="3 4" key="1">
    <citation type="submission" date="2018-11" db="EMBL/GenBank/DDBJ databases">
        <authorList>
            <consortium name="Pathogen Informatics"/>
        </authorList>
    </citation>
    <scope>NUCLEOTIDE SEQUENCE [LARGE SCALE GENOMIC DNA]</scope>
</reference>
<accession>A0A3P7R2C2</accession>
<dbReference type="EMBL" id="UYRU01092617">
    <property type="protein sequence ID" value="VDN38192.1"/>
    <property type="molecule type" value="Genomic_DNA"/>
</dbReference>
<sequence length="100" mass="11184">MSTQADTAPRQTSEDDLEFTENEEPAEFEHLTKKRCLHTLWPPMRDLAKGSCAVARRFASDFSDAFTKPNIGLVFGSIFLVYFVIFGPAITFGTLMSKST</sequence>
<evidence type="ECO:0000313" key="3">
    <source>
        <dbReference type="EMBL" id="VDN38192.1"/>
    </source>
</evidence>
<keyword evidence="4" id="KW-1185">Reference proteome</keyword>
<organism evidence="3 4">
    <name type="scientific">Dibothriocephalus latus</name>
    <name type="common">Fish tapeworm</name>
    <name type="synonym">Diphyllobothrium latum</name>
    <dbReference type="NCBI Taxonomy" id="60516"/>
    <lineage>
        <taxon>Eukaryota</taxon>
        <taxon>Metazoa</taxon>
        <taxon>Spiralia</taxon>
        <taxon>Lophotrochozoa</taxon>
        <taxon>Platyhelminthes</taxon>
        <taxon>Cestoda</taxon>
        <taxon>Eucestoda</taxon>
        <taxon>Diphyllobothriidea</taxon>
        <taxon>Diphyllobothriidae</taxon>
        <taxon>Dibothriocephalus</taxon>
    </lineage>
</organism>
<feature type="compositionally biased region" description="Acidic residues" evidence="1">
    <location>
        <begin position="14"/>
        <end position="26"/>
    </location>
</feature>
<proteinExistence type="predicted"/>
<dbReference type="Proteomes" id="UP000281553">
    <property type="component" value="Unassembled WGS sequence"/>
</dbReference>
<keyword evidence="2" id="KW-1133">Transmembrane helix</keyword>
<dbReference type="AlphaFoldDB" id="A0A3P7R2C2"/>
<protein>
    <submittedName>
        <fullName evidence="3">Uncharacterized protein</fullName>
    </submittedName>
</protein>
<keyword evidence="2" id="KW-0472">Membrane</keyword>
<gene>
    <name evidence="3" type="ORF">DILT_LOCUS17547</name>
</gene>
<feature type="region of interest" description="Disordered" evidence="1">
    <location>
        <begin position="1"/>
        <end position="26"/>
    </location>
</feature>
<feature type="compositionally biased region" description="Polar residues" evidence="1">
    <location>
        <begin position="1"/>
        <end position="11"/>
    </location>
</feature>
<dbReference type="OrthoDB" id="1735926at2759"/>
<dbReference type="Gene3D" id="1.10.287.570">
    <property type="entry name" value="Helical hairpin bin"/>
    <property type="match status" value="1"/>
</dbReference>
<feature type="transmembrane region" description="Helical" evidence="2">
    <location>
        <begin position="71"/>
        <end position="95"/>
    </location>
</feature>
<name>A0A3P7R2C2_DIBLA</name>